<feature type="domain" description="Putative plant transposon protein" evidence="2">
    <location>
        <begin position="47"/>
        <end position="225"/>
    </location>
</feature>
<keyword evidence="4" id="KW-1185">Reference proteome</keyword>
<dbReference type="AlphaFoldDB" id="A0AAN9MBN7"/>
<reference evidence="3 4" key="1">
    <citation type="submission" date="2024-01" db="EMBL/GenBank/DDBJ databases">
        <title>The genomes of 5 underutilized Papilionoideae crops provide insights into root nodulation and disease resistanc.</title>
        <authorList>
            <person name="Jiang F."/>
        </authorList>
    </citation>
    <scope>NUCLEOTIDE SEQUENCE [LARGE SCALE GENOMIC DNA]</scope>
    <source>
        <strain evidence="3">JINMINGXINNONG_FW02</strain>
        <tissue evidence="3">Leaves</tissue>
    </source>
</reference>
<evidence type="ECO:0000259" key="2">
    <source>
        <dbReference type="Pfam" id="PF20167"/>
    </source>
</evidence>
<accession>A0AAN9MBN7</accession>
<proteinExistence type="predicted"/>
<evidence type="ECO:0000313" key="3">
    <source>
        <dbReference type="EMBL" id="KAK7348982.1"/>
    </source>
</evidence>
<feature type="compositionally biased region" description="Polar residues" evidence="1">
    <location>
        <begin position="435"/>
        <end position="444"/>
    </location>
</feature>
<evidence type="ECO:0000256" key="1">
    <source>
        <dbReference type="SAM" id="MobiDB-lite"/>
    </source>
</evidence>
<feature type="region of interest" description="Disordered" evidence="1">
    <location>
        <begin position="419"/>
        <end position="468"/>
    </location>
</feature>
<dbReference type="InterPro" id="IPR046796">
    <property type="entry name" value="Transposase_32_dom"/>
</dbReference>
<feature type="compositionally biased region" description="Acidic residues" evidence="1">
    <location>
        <begin position="450"/>
        <end position="462"/>
    </location>
</feature>
<dbReference type="EMBL" id="JAYMYR010000008">
    <property type="protein sequence ID" value="KAK7348982.1"/>
    <property type="molecule type" value="Genomic_DNA"/>
</dbReference>
<feature type="compositionally biased region" description="Basic residues" evidence="1">
    <location>
        <begin position="349"/>
        <end position="373"/>
    </location>
</feature>
<comment type="caution">
    <text evidence="3">The sequence shown here is derived from an EMBL/GenBank/DDBJ whole genome shotgun (WGS) entry which is preliminary data.</text>
</comment>
<feature type="region of interest" description="Disordered" evidence="1">
    <location>
        <begin position="313"/>
        <end position="387"/>
    </location>
</feature>
<name>A0AAN9MBN7_PHACN</name>
<sequence length="502" mass="56423">MEVPTFFTGTVQGMSPQDATLHVEHQLALQELDERGLEVSVDLERCGIRGFFLEPQTIHPELIRKFWKNAKLVKTNTIVSTVLGREAIINQVAISEAINCDRVSNCFYTDWEEIYSGSATVEKMLYGEKFSENLVAQKVDYKMLCVKGKIWQQLCNKSLLPKHGSKNHVTEYGKFVIYHLLAGIPFNLPHLLFLNLLRMLKKVGEGMVNIPYTALVNRLLWHQGIYKKFYKVDHLRRELIAKAGCIVKQPIFSVVNLRQMQLGLALELQKVPDLPIDALMAYRLDNLKPPHLGPFESFKHLEGKLQKFVSEENVKEKDRAGSSSAATSPSVSSMSSGPSDGPSVASAKPVRKGKLKRIPKKKRMNPILKRKRTAASTASDTKDDDSTDLEELVFVSFKKRRKTQPKASTPVLEVTPLDVITPASPEPSTPKHLSPVQNQPSPCKQSLEVPEQESSEPEEKDEESSLDRLVHYQTGELVISEAISGNRWSEKGCTCCIQQFET</sequence>
<evidence type="ECO:0000313" key="4">
    <source>
        <dbReference type="Proteomes" id="UP001374584"/>
    </source>
</evidence>
<feature type="compositionally biased region" description="Low complexity" evidence="1">
    <location>
        <begin position="321"/>
        <end position="343"/>
    </location>
</feature>
<dbReference type="Proteomes" id="UP001374584">
    <property type="component" value="Unassembled WGS sequence"/>
</dbReference>
<gene>
    <name evidence="3" type="ORF">VNO80_23788</name>
</gene>
<organism evidence="3 4">
    <name type="scientific">Phaseolus coccineus</name>
    <name type="common">Scarlet runner bean</name>
    <name type="synonym">Phaseolus multiflorus</name>
    <dbReference type="NCBI Taxonomy" id="3886"/>
    <lineage>
        <taxon>Eukaryota</taxon>
        <taxon>Viridiplantae</taxon>
        <taxon>Streptophyta</taxon>
        <taxon>Embryophyta</taxon>
        <taxon>Tracheophyta</taxon>
        <taxon>Spermatophyta</taxon>
        <taxon>Magnoliopsida</taxon>
        <taxon>eudicotyledons</taxon>
        <taxon>Gunneridae</taxon>
        <taxon>Pentapetalae</taxon>
        <taxon>rosids</taxon>
        <taxon>fabids</taxon>
        <taxon>Fabales</taxon>
        <taxon>Fabaceae</taxon>
        <taxon>Papilionoideae</taxon>
        <taxon>50 kb inversion clade</taxon>
        <taxon>NPAAA clade</taxon>
        <taxon>indigoferoid/millettioid clade</taxon>
        <taxon>Phaseoleae</taxon>
        <taxon>Phaseolus</taxon>
    </lineage>
</organism>
<protein>
    <recommendedName>
        <fullName evidence="2">Putative plant transposon protein domain-containing protein</fullName>
    </recommendedName>
</protein>
<dbReference type="Pfam" id="PF20167">
    <property type="entry name" value="Transposase_32"/>
    <property type="match status" value="1"/>
</dbReference>